<reference evidence="1" key="1">
    <citation type="submission" date="2018-02" db="EMBL/GenBank/DDBJ databases">
        <title>Rhizophora mucronata_Transcriptome.</title>
        <authorList>
            <person name="Meera S.P."/>
            <person name="Sreeshan A."/>
            <person name="Augustine A."/>
        </authorList>
    </citation>
    <scope>NUCLEOTIDE SEQUENCE</scope>
    <source>
        <tissue evidence="1">Leaf</tissue>
    </source>
</reference>
<name>A0A2P2P3A7_RHIMU</name>
<evidence type="ECO:0000313" key="1">
    <source>
        <dbReference type="EMBL" id="MBX49212.1"/>
    </source>
</evidence>
<sequence length="76" mass="8856">MKISTKWLLLKLVGGISVENLKSKGFHFYMIKIVDFGILICNIWNRSEKYIFQCLCAGLWLGNIFRIQEDGDAWDL</sequence>
<proteinExistence type="predicted"/>
<accession>A0A2P2P3A7</accession>
<protein>
    <submittedName>
        <fullName evidence="1">Uncharacterized protein</fullName>
    </submittedName>
</protein>
<organism evidence="1">
    <name type="scientific">Rhizophora mucronata</name>
    <name type="common">Asiatic mangrove</name>
    <dbReference type="NCBI Taxonomy" id="61149"/>
    <lineage>
        <taxon>Eukaryota</taxon>
        <taxon>Viridiplantae</taxon>
        <taxon>Streptophyta</taxon>
        <taxon>Embryophyta</taxon>
        <taxon>Tracheophyta</taxon>
        <taxon>Spermatophyta</taxon>
        <taxon>Magnoliopsida</taxon>
        <taxon>eudicotyledons</taxon>
        <taxon>Gunneridae</taxon>
        <taxon>Pentapetalae</taxon>
        <taxon>rosids</taxon>
        <taxon>fabids</taxon>
        <taxon>Malpighiales</taxon>
        <taxon>Rhizophoraceae</taxon>
        <taxon>Rhizophora</taxon>
    </lineage>
</organism>
<dbReference type="AlphaFoldDB" id="A0A2P2P3A7"/>
<dbReference type="EMBL" id="GGEC01068728">
    <property type="protein sequence ID" value="MBX49212.1"/>
    <property type="molecule type" value="Transcribed_RNA"/>
</dbReference>